<evidence type="ECO:0000313" key="2">
    <source>
        <dbReference type="Proteomes" id="UP001157914"/>
    </source>
</evidence>
<accession>A0ABY1NT76</accession>
<gene>
    <name evidence="1" type="ORF">SAMN06265374_1691</name>
</gene>
<name>A0ABY1NT76_9HYPH</name>
<dbReference type="InterPro" id="IPR007833">
    <property type="entry name" value="Capsule_polysaccharide_synth"/>
</dbReference>
<reference evidence="1 2" key="1">
    <citation type="submission" date="2017-05" db="EMBL/GenBank/DDBJ databases">
        <authorList>
            <person name="Varghese N."/>
            <person name="Submissions S."/>
        </authorList>
    </citation>
    <scope>NUCLEOTIDE SEQUENCE [LARGE SCALE GENOMIC DNA]</scope>
    <source>
        <strain evidence="1 2">DSM 15949</strain>
    </source>
</reference>
<comment type="caution">
    <text evidence="1">The sequence shown here is derived from an EMBL/GenBank/DDBJ whole genome shotgun (WGS) entry which is preliminary data.</text>
</comment>
<organism evidence="1 2">
    <name type="scientific">Roseibium denhamense</name>
    <dbReference type="NCBI Taxonomy" id="76305"/>
    <lineage>
        <taxon>Bacteria</taxon>
        <taxon>Pseudomonadati</taxon>
        <taxon>Pseudomonadota</taxon>
        <taxon>Alphaproteobacteria</taxon>
        <taxon>Hyphomicrobiales</taxon>
        <taxon>Stappiaceae</taxon>
        <taxon>Roseibium</taxon>
    </lineage>
</organism>
<protein>
    <submittedName>
        <fullName evidence="1">Capsular polysaccharide export protein</fullName>
    </submittedName>
</protein>
<dbReference type="Proteomes" id="UP001157914">
    <property type="component" value="Unassembled WGS sequence"/>
</dbReference>
<keyword evidence="2" id="KW-1185">Reference proteome</keyword>
<proteinExistence type="predicted"/>
<dbReference type="RefSeq" id="WP_155194747.1">
    <property type="nucleotide sequence ID" value="NZ_BAAAEA010000003.1"/>
</dbReference>
<dbReference type="CDD" id="cd16441">
    <property type="entry name" value="beta_Kdo_transferase_KpsS"/>
    <property type="match status" value="1"/>
</dbReference>
<dbReference type="Pfam" id="PF05159">
    <property type="entry name" value="Capsule_synth"/>
    <property type="match status" value="1"/>
</dbReference>
<evidence type="ECO:0000313" key="1">
    <source>
        <dbReference type="EMBL" id="SMP16297.1"/>
    </source>
</evidence>
<dbReference type="EMBL" id="FXTT01000002">
    <property type="protein sequence ID" value="SMP16297.1"/>
    <property type="molecule type" value="Genomic_DNA"/>
</dbReference>
<sequence>MSGGREDAPIDAGDLQDRRLLFLQGPLSPLFKLIGRDFASRGGEVHRINFCAGDWFHWHGPECTSYRGTPEKWPDFLAEFVDRNRITDLVLHGDQRLYHRLAIEKAIDRGVFIAVTELGALRPGWMTLEQNGLSTLSHFPVAPDAIKEIASAAGEIDLSPRYPGSFWLQTGPDVFYNLSNVLLKFLYPNYQQHTLYPPVLEYARGAMRLVSQARRDRVADMLLKQIQTGGRPYFVLPLQLEGDFQLRRHSPFGSFSEVLELVIASFAKAAPQDASLVIKSHPLDVGFENWPTVTEETAAGHGVAGRVHFLDGGGLGPVLEKAAGMVTVNSTAGVEALQMGVPVKTLVPAHFDIEGLTSRSPLGSFWQAPEPPDAQLLDNYIRALAASTQVRGSIHNREGVLVAARNMADRIASRELNSYGGYVDPPPRLARARELGVPL</sequence>